<evidence type="ECO:0000313" key="7">
    <source>
        <dbReference type="Proteomes" id="UP000241848"/>
    </source>
</evidence>
<dbReference type="Proteomes" id="UP000241848">
    <property type="component" value="Unassembled WGS sequence"/>
</dbReference>
<dbReference type="SUPFAM" id="SSF53822">
    <property type="entry name" value="Periplasmic binding protein-like I"/>
    <property type="match status" value="1"/>
</dbReference>
<dbReference type="GO" id="GO:0030313">
    <property type="term" value="C:cell envelope"/>
    <property type="evidence" value="ECO:0007669"/>
    <property type="project" value="UniProtKB-SubCell"/>
</dbReference>
<organism evidence="6 7">
    <name type="scientific">Sulfobacillus acidophilus</name>
    <dbReference type="NCBI Taxonomy" id="53633"/>
    <lineage>
        <taxon>Bacteria</taxon>
        <taxon>Bacillati</taxon>
        <taxon>Bacillota</taxon>
        <taxon>Clostridia</taxon>
        <taxon>Eubacteriales</taxon>
        <taxon>Clostridiales Family XVII. Incertae Sedis</taxon>
        <taxon>Sulfobacillus</taxon>
    </lineage>
</organism>
<dbReference type="Pfam" id="PF13407">
    <property type="entry name" value="Peripla_BP_4"/>
    <property type="match status" value="1"/>
</dbReference>
<feature type="signal peptide" evidence="4">
    <location>
        <begin position="1"/>
        <end position="31"/>
    </location>
</feature>
<name>A0A2T2WE69_9FIRM</name>
<proteinExistence type="inferred from homology"/>
<dbReference type="CDD" id="cd20007">
    <property type="entry name" value="PBP1_ABC_sugar_binding-like"/>
    <property type="match status" value="1"/>
</dbReference>
<dbReference type="InterPro" id="IPR028082">
    <property type="entry name" value="Peripla_BP_I"/>
</dbReference>
<evidence type="ECO:0000259" key="5">
    <source>
        <dbReference type="Pfam" id="PF13407"/>
    </source>
</evidence>
<feature type="domain" description="Periplasmic binding protein" evidence="5">
    <location>
        <begin position="43"/>
        <end position="307"/>
    </location>
</feature>
<feature type="chain" id="PRO_5039517143" evidence="4">
    <location>
        <begin position="32"/>
        <end position="335"/>
    </location>
</feature>
<evidence type="ECO:0000256" key="4">
    <source>
        <dbReference type="SAM" id="SignalP"/>
    </source>
</evidence>
<dbReference type="InterPro" id="IPR025997">
    <property type="entry name" value="SBP_2_dom"/>
</dbReference>
<comment type="caution">
    <text evidence="6">The sequence shown here is derived from an EMBL/GenBank/DDBJ whole genome shotgun (WGS) entry which is preliminary data.</text>
</comment>
<evidence type="ECO:0000256" key="3">
    <source>
        <dbReference type="ARBA" id="ARBA00022729"/>
    </source>
</evidence>
<dbReference type="AlphaFoldDB" id="A0A2T2WE69"/>
<accession>A0A2T2WE69</accession>
<evidence type="ECO:0000256" key="1">
    <source>
        <dbReference type="ARBA" id="ARBA00004196"/>
    </source>
</evidence>
<evidence type="ECO:0000256" key="2">
    <source>
        <dbReference type="ARBA" id="ARBA00007639"/>
    </source>
</evidence>
<comment type="subcellular location">
    <subcellularLocation>
        <location evidence="1">Cell envelope</location>
    </subcellularLocation>
</comment>
<dbReference type="EMBL" id="PXYV01000059">
    <property type="protein sequence ID" value="PSR20524.1"/>
    <property type="molecule type" value="Genomic_DNA"/>
</dbReference>
<reference evidence="6 7" key="1">
    <citation type="journal article" date="2014" name="BMC Genomics">
        <title>Comparison of environmental and isolate Sulfobacillus genomes reveals diverse carbon, sulfur, nitrogen, and hydrogen metabolisms.</title>
        <authorList>
            <person name="Justice N.B."/>
            <person name="Norman A."/>
            <person name="Brown C.T."/>
            <person name="Singh A."/>
            <person name="Thomas B.C."/>
            <person name="Banfield J.F."/>
        </authorList>
    </citation>
    <scope>NUCLEOTIDE SEQUENCE [LARGE SCALE GENOMIC DNA]</scope>
    <source>
        <strain evidence="6">AMDSBA3</strain>
    </source>
</reference>
<keyword evidence="3 4" id="KW-0732">Signal</keyword>
<dbReference type="Gene3D" id="3.40.50.2300">
    <property type="match status" value="2"/>
</dbReference>
<protein>
    <submittedName>
        <fullName evidence="6">LacI family transcriptional regulator</fullName>
    </submittedName>
</protein>
<dbReference type="GO" id="GO:0030246">
    <property type="term" value="F:carbohydrate binding"/>
    <property type="evidence" value="ECO:0007669"/>
    <property type="project" value="UniProtKB-ARBA"/>
</dbReference>
<dbReference type="PANTHER" id="PTHR46847:SF4">
    <property type="entry name" value="AUTOINDUCER 2-BINDING PROTEIN LSRB"/>
    <property type="match status" value="1"/>
</dbReference>
<evidence type="ECO:0000313" key="6">
    <source>
        <dbReference type="EMBL" id="PSR20524.1"/>
    </source>
</evidence>
<gene>
    <name evidence="6" type="ORF">C7B45_14590</name>
</gene>
<sequence length="335" mass="36007">MKLGRLIGSAITLAGAAALTLGVAGWGAPSAAPQATAKPHFTIGFIPGITTDPFYVSMELGAKAEAKKLGVTLDWTGNSQWNYSLQDPYIYGLIAKKVNFLVVAPDDLHASIPALEKAIAAGIPVGTVDTTVSDQKILKFMITSNNILGGEYAARWVAQKIGYKGEVAVVNDEPGISTTDLRNEGFLTQIKKYPHIKVVADEMTNDEPSVAETDVNSIMLAHPSVKAIYAVNTQAGTGAADALLHLHRGQSLAHPTKNGVWLIAYDAEPPEVTDLNNGSIQALIVQKPALEGEMAVQYAYDYLTGKKNLIKHTNYLTNILVTKANEKSESQWFYK</sequence>
<dbReference type="PANTHER" id="PTHR46847">
    <property type="entry name" value="D-ALLOSE-BINDING PERIPLASMIC PROTEIN-RELATED"/>
    <property type="match status" value="1"/>
</dbReference>
<comment type="similarity">
    <text evidence="2">Belongs to the bacterial solute-binding protein 2 family.</text>
</comment>